<dbReference type="EMBL" id="BAABGX010000002">
    <property type="protein sequence ID" value="GAA4304600.1"/>
    <property type="molecule type" value="Genomic_DNA"/>
</dbReference>
<feature type="transmembrane region" description="Helical" evidence="1">
    <location>
        <begin position="59"/>
        <end position="79"/>
    </location>
</feature>
<gene>
    <name evidence="2" type="ORF">GCM10023183_18040</name>
</gene>
<dbReference type="Proteomes" id="UP001501844">
    <property type="component" value="Unassembled WGS sequence"/>
</dbReference>
<organism evidence="2 3">
    <name type="scientific">Nibribacter koreensis</name>
    <dbReference type="NCBI Taxonomy" id="1084519"/>
    <lineage>
        <taxon>Bacteria</taxon>
        <taxon>Pseudomonadati</taxon>
        <taxon>Bacteroidota</taxon>
        <taxon>Cytophagia</taxon>
        <taxon>Cytophagales</taxon>
        <taxon>Hymenobacteraceae</taxon>
        <taxon>Nibribacter</taxon>
    </lineage>
</organism>
<evidence type="ECO:0008006" key="4">
    <source>
        <dbReference type="Google" id="ProtNLM"/>
    </source>
</evidence>
<keyword evidence="1" id="KW-1133">Transmembrane helix</keyword>
<name>A0ABP8FIM7_9BACT</name>
<comment type="caution">
    <text evidence="2">The sequence shown here is derived from an EMBL/GenBank/DDBJ whole genome shotgun (WGS) entry which is preliminary data.</text>
</comment>
<protein>
    <recommendedName>
        <fullName evidence="4">YhhN-like protein</fullName>
    </recommendedName>
</protein>
<feature type="transmembrane region" description="Helical" evidence="1">
    <location>
        <begin position="85"/>
        <end position="104"/>
    </location>
</feature>
<sequence length="184" mass="20312">MRIVVNGKRVAFTTSACFMIATLCLTLFNGDIILVSPFLFTLAIILTNLDRVGMNKYRAILLGLALTLPVFYMALLSTIGLGHWIGIYSIPLISLVAAAIMFLVHSLYIKMRSFKVGLVITALLALGSFPTVGIINKTFPNFDAPIALALDPTLFFICWQTLTALGISMGIWMQTQKRNEFIVF</sequence>
<keyword evidence="1" id="KW-0812">Transmembrane</keyword>
<keyword evidence="3" id="KW-1185">Reference proteome</keyword>
<reference evidence="3" key="1">
    <citation type="journal article" date="2019" name="Int. J. Syst. Evol. Microbiol.">
        <title>The Global Catalogue of Microorganisms (GCM) 10K type strain sequencing project: providing services to taxonomists for standard genome sequencing and annotation.</title>
        <authorList>
            <consortium name="The Broad Institute Genomics Platform"/>
            <consortium name="The Broad Institute Genome Sequencing Center for Infectious Disease"/>
            <person name="Wu L."/>
            <person name="Ma J."/>
        </authorList>
    </citation>
    <scope>NUCLEOTIDE SEQUENCE [LARGE SCALE GENOMIC DNA]</scope>
    <source>
        <strain evidence="3">JCM 17917</strain>
    </source>
</reference>
<evidence type="ECO:0000313" key="2">
    <source>
        <dbReference type="EMBL" id="GAA4304600.1"/>
    </source>
</evidence>
<accession>A0ABP8FIM7</accession>
<evidence type="ECO:0000313" key="3">
    <source>
        <dbReference type="Proteomes" id="UP001501844"/>
    </source>
</evidence>
<proteinExistence type="predicted"/>
<feature type="transmembrane region" description="Helical" evidence="1">
    <location>
        <begin position="154"/>
        <end position="172"/>
    </location>
</feature>
<evidence type="ECO:0000256" key="1">
    <source>
        <dbReference type="SAM" id="Phobius"/>
    </source>
</evidence>
<keyword evidence="1" id="KW-0472">Membrane</keyword>
<feature type="transmembrane region" description="Helical" evidence="1">
    <location>
        <begin position="20"/>
        <end position="47"/>
    </location>
</feature>
<feature type="transmembrane region" description="Helical" evidence="1">
    <location>
        <begin position="116"/>
        <end position="134"/>
    </location>
</feature>